<proteinExistence type="predicted"/>
<organism evidence="2 3">
    <name type="scientific">Maricaulis salignorans</name>
    <dbReference type="NCBI Taxonomy" id="144026"/>
    <lineage>
        <taxon>Bacteria</taxon>
        <taxon>Pseudomonadati</taxon>
        <taxon>Pseudomonadota</taxon>
        <taxon>Alphaproteobacteria</taxon>
        <taxon>Maricaulales</taxon>
        <taxon>Maricaulaceae</taxon>
        <taxon>Maricaulis</taxon>
    </lineage>
</organism>
<reference evidence="2 3" key="1">
    <citation type="submission" date="2016-10" db="EMBL/GenBank/DDBJ databases">
        <authorList>
            <person name="de Groot N.N."/>
        </authorList>
    </citation>
    <scope>NUCLEOTIDE SEQUENCE [LARGE SCALE GENOMIC DNA]</scope>
    <source>
        <strain evidence="2 3">DSM 16077</strain>
    </source>
</reference>
<dbReference type="RefSeq" id="WP_091771606.1">
    <property type="nucleotide sequence ID" value="NZ_FNHG01000021.1"/>
</dbReference>
<evidence type="ECO:0000313" key="2">
    <source>
        <dbReference type="EMBL" id="SDM76251.1"/>
    </source>
</evidence>
<dbReference type="STRING" id="144026.SAMN04488568_12119"/>
<protein>
    <recommendedName>
        <fullName evidence="4">TraB family protein</fullName>
    </recommendedName>
</protein>
<dbReference type="AlphaFoldDB" id="A0A1G9VWD9"/>
<dbReference type="EMBL" id="FNHG01000021">
    <property type="protein sequence ID" value="SDM76251.1"/>
    <property type="molecule type" value="Genomic_DNA"/>
</dbReference>
<keyword evidence="1" id="KW-0732">Signal</keyword>
<dbReference type="Pfam" id="PF18950">
    <property type="entry name" value="DUF5694"/>
    <property type="match status" value="1"/>
</dbReference>
<feature type="signal peptide" evidence="1">
    <location>
        <begin position="1"/>
        <end position="20"/>
    </location>
</feature>
<dbReference type="OrthoDB" id="69432at2"/>
<sequence>MLRQTAIIFMALAMSSAALAQEPPATEPAAAPEIMVLGTFHFTGGGSDYVNSPVVDYLSPERQAEIAVVLDRLEAFAPTRILVELLPEYEAEFNATYQQYRAGEGTLTVNERQQIGLALAARLGLDQVHAIDYASEMDFGGMFAAAEAAGQSELLADFHAFMAPIQAQMESPDQAARPVLERLIETNSAEMASYHALYLLTAQMGAADNPVGAEQMQLWWGRNLHIFANIARLAGPGDRVLVVYGGGHKYLLDQFVDSAPNLVLVDPLAYLD</sequence>
<feature type="chain" id="PRO_5011759025" description="TraB family protein" evidence="1">
    <location>
        <begin position="21"/>
        <end position="272"/>
    </location>
</feature>
<evidence type="ECO:0000313" key="3">
    <source>
        <dbReference type="Proteomes" id="UP000199759"/>
    </source>
</evidence>
<gene>
    <name evidence="2" type="ORF">SAMN04488568_12119</name>
</gene>
<dbReference type="InterPro" id="IPR043749">
    <property type="entry name" value="DUF5694"/>
</dbReference>
<evidence type="ECO:0000256" key="1">
    <source>
        <dbReference type="SAM" id="SignalP"/>
    </source>
</evidence>
<keyword evidence="3" id="KW-1185">Reference proteome</keyword>
<name>A0A1G9VWD9_9PROT</name>
<evidence type="ECO:0008006" key="4">
    <source>
        <dbReference type="Google" id="ProtNLM"/>
    </source>
</evidence>
<dbReference type="Proteomes" id="UP000199759">
    <property type="component" value="Unassembled WGS sequence"/>
</dbReference>
<accession>A0A1G9VWD9</accession>